<protein>
    <submittedName>
        <fullName evidence="1">Uncharacterized protein</fullName>
    </submittedName>
</protein>
<comment type="caution">
    <text evidence="1">The sequence shown here is derived from an EMBL/GenBank/DDBJ whole genome shotgun (WGS) entry which is preliminary data.</text>
</comment>
<organism evidence="1">
    <name type="scientific">marine sediment metagenome</name>
    <dbReference type="NCBI Taxonomy" id="412755"/>
    <lineage>
        <taxon>unclassified sequences</taxon>
        <taxon>metagenomes</taxon>
        <taxon>ecological metagenomes</taxon>
    </lineage>
</organism>
<name>A0A0F9HI93_9ZZZZ</name>
<gene>
    <name evidence="1" type="ORF">LCGC14_2060510</name>
</gene>
<dbReference type="EMBL" id="LAZR01024517">
    <property type="protein sequence ID" value="KKL74877.1"/>
    <property type="molecule type" value="Genomic_DNA"/>
</dbReference>
<proteinExistence type="predicted"/>
<accession>A0A0F9HI93</accession>
<sequence>MYMKDYTLSRETIAELEEYIEEHILPDAKDVEDILQVQPCFLKET</sequence>
<reference evidence="1" key="1">
    <citation type="journal article" date="2015" name="Nature">
        <title>Complex archaea that bridge the gap between prokaryotes and eukaryotes.</title>
        <authorList>
            <person name="Spang A."/>
            <person name="Saw J.H."/>
            <person name="Jorgensen S.L."/>
            <person name="Zaremba-Niedzwiedzka K."/>
            <person name="Martijn J."/>
            <person name="Lind A.E."/>
            <person name="van Eijk R."/>
            <person name="Schleper C."/>
            <person name="Guy L."/>
            <person name="Ettema T.J."/>
        </authorList>
    </citation>
    <scope>NUCLEOTIDE SEQUENCE</scope>
</reference>
<evidence type="ECO:0000313" key="1">
    <source>
        <dbReference type="EMBL" id="KKL74877.1"/>
    </source>
</evidence>
<dbReference type="AlphaFoldDB" id="A0A0F9HI93"/>